<dbReference type="Gene3D" id="1.10.510.10">
    <property type="entry name" value="Transferase(Phosphotransferase) domain 1"/>
    <property type="match status" value="1"/>
</dbReference>
<keyword evidence="3" id="KW-0418">Kinase</keyword>
<reference evidence="6 7" key="1">
    <citation type="journal article" date="2023" name="Life. Sci Alliance">
        <title>Evolutionary insights into 3D genome organization and epigenetic landscape of Vigna mungo.</title>
        <authorList>
            <person name="Junaid A."/>
            <person name="Singh B."/>
            <person name="Bhatia S."/>
        </authorList>
    </citation>
    <scope>NUCLEOTIDE SEQUENCE [LARGE SCALE GENOMIC DNA]</scope>
    <source>
        <strain evidence="6">Urdbean</strain>
    </source>
</reference>
<evidence type="ECO:0000256" key="5">
    <source>
        <dbReference type="SAM" id="MobiDB-lite"/>
    </source>
</evidence>
<dbReference type="AlphaFoldDB" id="A0AAQ3RSW0"/>
<dbReference type="Proteomes" id="UP001374535">
    <property type="component" value="Chromosome 7"/>
</dbReference>
<keyword evidence="2" id="KW-0547">Nucleotide-binding</keyword>
<proteinExistence type="predicted"/>
<evidence type="ECO:0000313" key="7">
    <source>
        <dbReference type="Proteomes" id="UP001374535"/>
    </source>
</evidence>
<dbReference type="EMBL" id="CP144694">
    <property type="protein sequence ID" value="WVZ03001.1"/>
    <property type="molecule type" value="Genomic_DNA"/>
</dbReference>
<feature type="region of interest" description="Disordered" evidence="5">
    <location>
        <begin position="93"/>
        <end position="133"/>
    </location>
</feature>
<dbReference type="GO" id="GO:0005524">
    <property type="term" value="F:ATP binding"/>
    <property type="evidence" value="ECO:0007669"/>
    <property type="project" value="UniProtKB-KW"/>
</dbReference>
<dbReference type="SUPFAM" id="SSF56112">
    <property type="entry name" value="Protein kinase-like (PK-like)"/>
    <property type="match status" value="1"/>
</dbReference>
<evidence type="ECO:0000313" key="6">
    <source>
        <dbReference type="EMBL" id="WVZ03001.1"/>
    </source>
</evidence>
<keyword evidence="7" id="KW-1185">Reference proteome</keyword>
<evidence type="ECO:0000256" key="1">
    <source>
        <dbReference type="ARBA" id="ARBA00022679"/>
    </source>
</evidence>
<dbReference type="PANTHER" id="PTHR47973">
    <property type="entry name" value="CYSTEINE-RICH RECEPTOR-LIKE PROTEIN KINASE 3"/>
    <property type="match status" value="1"/>
</dbReference>
<accession>A0AAQ3RSW0</accession>
<dbReference type="InterPro" id="IPR052059">
    <property type="entry name" value="CR_Ser/Thr_kinase"/>
</dbReference>
<dbReference type="InterPro" id="IPR011009">
    <property type="entry name" value="Kinase-like_dom_sf"/>
</dbReference>
<gene>
    <name evidence="6" type="ORF">V8G54_023807</name>
</gene>
<dbReference type="GO" id="GO:0016301">
    <property type="term" value="F:kinase activity"/>
    <property type="evidence" value="ECO:0007669"/>
    <property type="project" value="UniProtKB-KW"/>
</dbReference>
<name>A0AAQ3RSW0_VIGMU</name>
<evidence type="ECO:0000256" key="2">
    <source>
        <dbReference type="ARBA" id="ARBA00022741"/>
    </source>
</evidence>
<organism evidence="6 7">
    <name type="scientific">Vigna mungo</name>
    <name type="common">Black gram</name>
    <name type="synonym">Phaseolus mungo</name>
    <dbReference type="NCBI Taxonomy" id="3915"/>
    <lineage>
        <taxon>Eukaryota</taxon>
        <taxon>Viridiplantae</taxon>
        <taxon>Streptophyta</taxon>
        <taxon>Embryophyta</taxon>
        <taxon>Tracheophyta</taxon>
        <taxon>Spermatophyta</taxon>
        <taxon>Magnoliopsida</taxon>
        <taxon>eudicotyledons</taxon>
        <taxon>Gunneridae</taxon>
        <taxon>Pentapetalae</taxon>
        <taxon>rosids</taxon>
        <taxon>fabids</taxon>
        <taxon>Fabales</taxon>
        <taxon>Fabaceae</taxon>
        <taxon>Papilionoideae</taxon>
        <taxon>50 kb inversion clade</taxon>
        <taxon>NPAAA clade</taxon>
        <taxon>indigoferoid/millettioid clade</taxon>
        <taxon>Phaseoleae</taxon>
        <taxon>Vigna</taxon>
    </lineage>
</organism>
<evidence type="ECO:0000256" key="4">
    <source>
        <dbReference type="ARBA" id="ARBA00022840"/>
    </source>
</evidence>
<keyword evidence="1" id="KW-0808">Transferase</keyword>
<keyword evidence="4" id="KW-0067">ATP-binding</keyword>
<sequence length="133" mass="14845">MYAYVLQEQGNLLELVDPSLGSNYSQEEAMRMLSLALLCTNPSPTLRPTMSSVVRMLEGKIPIQAPIIKRSENNQDLRFKAFELLSQDSQTHVSSAYSQESMKQENKSEDGPWLDSSLYLESGDGHSSSSKLI</sequence>
<protein>
    <submittedName>
        <fullName evidence="6">Uncharacterized protein</fullName>
    </submittedName>
</protein>
<evidence type="ECO:0000256" key="3">
    <source>
        <dbReference type="ARBA" id="ARBA00022777"/>
    </source>
</evidence>